<sequence length="109" mass="13083">MHKAKILQLAKGFRGRAKNCFRIAINRVEKALQYQYRDRRQKRREHRRLWIQQINAATRQHGVNYSHFIHTLSKDNIKLDRKVLSDLAINEPQSFKALVDRVKFMRGIE</sequence>
<dbReference type="FunFam" id="1.10.1900.20:FF:000001">
    <property type="entry name" value="50S ribosomal protein L20"/>
    <property type="match status" value="1"/>
</dbReference>
<dbReference type="CDD" id="cd07026">
    <property type="entry name" value="Ribosomal_L20"/>
    <property type="match status" value="1"/>
</dbReference>
<dbReference type="Gene3D" id="6.10.160.10">
    <property type="match status" value="1"/>
</dbReference>
<dbReference type="GO" id="GO:1990904">
    <property type="term" value="C:ribonucleoprotein complex"/>
    <property type="evidence" value="ECO:0007669"/>
    <property type="project" value="UniProtKB-KW"/>
</dbReference>
<dbReference type="Pfam" id="PF00453">
    <property type="entry name" value="Ribosomal_L20"/>
    <property type="match status" value="1"/>
</dbReference>
<evidence type="ECO:0000313" key="7">
    <source>
        <dbReference type="EMBL" id="CAE0011838.1"/>
    </source>
</evidence>
<dbReference type="InterPro" id="IPR005813">
    <property type="entry name" value="Ribosomal_bL20"/>
</dbReference>
<name>A0A7S2YYF9_9CHLO</name>
<gene>
    <name evidence="7" type="ORF">CLAU1311_LOCUS1534</name>
</gene>
<evidence type="ECO:0000256" key="3">
    <source>
        <dbReference type="ARBA" id="ARBA00023274"/>
    </source>
</evidence>
<dbReference type="EMBL" id="HBHU01002330">
    <property type="protein sequence ID" value="CAE0011838.1"/>
    <property type="molecule type" value="Transcribed_RNA"/>
</dbReference>
<accession>A0A7S2YYF9</accession>
<dbReference type="NCBIfam" id="TIGR01032">
    <property type="entry name" value="rplT_bact"/>
    <property type="match status" value="1"/>
</dbReference>
<dbReference type="GO" id="GO:0006412">
    <property type="term" value="P:translation"/>
    <property type="evidence" value="ECO:0007669"/>
    <property type="project" value="InterPro"/>
</dbReference>
<dbReference type="SUPFAM" id="SSF74731">
    <property type="entry name" value="Ribosomal protein L20"/>
    <property type="match status" value="1"/>
</dbReference>
<evidence type="ECO:0000256" key="5">
    <source>
        <dbReference type="RuleBase" id="RU004311"/>
    </source>
</evidence>
<reference evidence="7" key="1">
    <citation type="submission" date="2021-01" db="EMBL/GenBank/DDBJ databases">
        <authorList>
            <person name="Corre E."/>
            <person name="Pelletier E."/>
            <person name="Niang G."/>
            <person name="Scheremetjew M."/>
            <person name="Finn R."/>
            <person name="Kale V."/>
            <person name="Holt S."/>
            <person name="Cochrane G."/>
            <person name="Meng A."/>
            <person name="Brown T."/>
            <person name="Cohen L."/>
        </authorList>
    </citation>
    <scope>NUCLEOTIDE SEQUENCE</scope>
    <source>
        <strain evidence="7">RCC856</strain>
    </source>
</reference>
<dbReference type="PRINTS" id="PR00062">
    <property type="entry name" value="RIBOSOMALL20"/>
</dbReference>
<dbReference type="AlphaFoldDB" id="A0A7S2YYF9"/>
<organism evidence="7">
    <name type="scientific">Chloropicon laureae</name>
    <dbReference type="NCBI Taxonomy" id="464258"/>
    <lineage>
        <taxon>Eukaryota</taxon>
        <taxon>Viridiplantae</taxon>
        <taxon>Chlorophyta</taxon>
        <taxon>Chloropicophyceae</taxon>
        <taxon>Chloropicales</taxon>
        <taxon>Chloropicaceae</taxon>
        <taxon>Chloropicon</taxon>
    </lineage>
</organism>
<dbReference type="GO" id="GO:0003735">
    <property type="term" value="F:structural constituent of ribosome"/>
    <property type="evidence" value="ECO:0007669"/>
    <property type="project" value="InterPro"/>
</dbReference>
<dbReference type="InterPro" id="IPR001849">
    <property type="entry name" value="PH_domain"/>
</dbReference>
<keyword evidence="3 4" id="KW-0687">Ribonucleoprotein</keyword>
<evidence type="ECO:0000259" key="6">
    <source>
        <dbReference type="PROSITE" id="PS50003"/>
    </source>
</evidence>
<dbReference type="PANTHER" id="PTHR10986">
    <property type="entry name" value="39S RIBOSOMAL PROTEIN L20"/>
    <property type="match status" value="1"/>
</dbReference>
<dbReference type="GO" id="GO:0019843">
    <property type="term" value="F:rRNA binding"/>
    <property type="evidence" value="ECO:0007669"/>
    <property type="project" value="UniProtKB-KW"/>
</dbReference>
<evidence type="ECO:0000256" key="1">
    <source>
        <dbReference type="ARBA" id="ARBA00007698"/>
    </source>
</evidence>
<keyword evidence="5" id="KW-0694">RNA-binding</keyword>
<feature type="domain" description="PH" evidence="6">
    <location>
        <begin position="1"/>
        <end position="59"/>
    </location>
</feature>
<proteinExistence type="inferred from homology"/>
<comment type="function">
    <text evidence="5">Binds directly to 23S ribosomal RNA and is necessary for the in vitro assembly process of the 50S ribosomal subunit. It is not involved in the protein synthesizing functions of that subunit.</text>
</comment>
<comment type="similarity">
    <text evidence="1 4">Belongs to the bacterial ribosomal protein bL20 family.</text>
</comment>
<dbReference type="Gene3D" id="1.10.1900.20">
    <property type="entry name" value="Ribosomal protein L20"/>
    <property type="match status" value="1"/>
</dbReference>
<evidence type="ECO:0000256" key="4">
    <source>
        <dbReference type="RuleBase" id="RU000561"/>
    </source>
</evidence>
<keyword evidence="5" id="KW-0699">rRNA-binding</keyword>
<dbReference type="GO" id="GO:0005840">
    <property type="term" value="C:ribosome"/>
    <property type="evidence" value="ECO:0007669"/>
    <property type="project" value="UniProtKB-KW"/>
</dbReference>
<dbReference type="InterPro" id="IPR035566">
    <property type="entry name" value="Ribosomal_protein_bL20_C"/>
</dbReference>
<protein>
    <recommendedName>
        <fullName evidence="5">50S ribosomal protein L20</fullName>
    </recommendedName>
</protein>
<dbReference type="HAMAP" id="MF_00382">
    <property type="entry name" value="Ribosomal_bL20"/>
    <property type="match status" value="1"/>
</dbReference>
<evidence type="ECO:0000256" key="2">
    <source>
        <dbReference type="ARBA" id="ARBA00022980"/>
    </source>
</evidence>
<dbReference type="PROSITE" id="PS50003">
    <property type="entry name" value="PH_DOMAIN"/>
    <property type="match status" value="1"/>
</dbReference>
<keyword evidence="2 4" id="KW-0689">Ribosomal protein</keyword>